<reference evidence="2" key="1">
    <citation type="submission" date="2023-10" db="EMBL/GenBank/DDBJ databases">
        <title>Genome assembly of Pristionchus species.</title>
        <authorList>
            <person name="Yoshida K."/>
            <person name="Sommer R.J."/>
        </authorList>
    </citation>
    <scope>NUCLEOTIDE SEQUENCE</scope>
    <source>
        <strain evidence="2">RS0144</strain>
    </source>
</reference>
<organism evidence="2 3">
    <name type="scientific">Pristionchus entomophagus</name>
    <dbReference type="NCBI Taxonomy" id="358040"/>
    <lineage>
        <taxon>Eukaryota</taxon>
        <taxon>Metazoa</taxon>
        <taxon>Ecdysozoa</taxon>
        <taxon>Nematoda</taxon>
        <taxon>Chromadorea</taxon>
        <taxon>Rhabditida</taxon>
        <taxon>Rhabditina</taxon>
        <taxon>Diplogasteromorpha</taxon>
        <taxon>Diplogasteroidea</taxon>
        <taxon>Neodiplogasteridae</taxon>
        <taxon>Pristionchus</taxon>
    </lineage>
</organism>
<feature type="non-terminal residue" evidence="2">
    <location>
        <position position="1"/>
    </location>
</feature>
<dbReference type="AlphaFoldDB" id="A0AAV5SXR2"/>
<keyword evidence="3" id="KW-1185">Reference proteome</keyword>
<accession>A0AAV5SXR2</accession>
<evidence type="ECO:0000313" key="2">
    <source>
        <dbReference type="EMBL" id="GMS84885.1"/>
    </source>
</evidence>
<dbReference type="EMBL" id="BTSX01000002">
    <property type="protein sequence ID" value="GMS84885.1"/>
    <property type="molecule type" value="Genomic_DNA"/>
</dbReference>
<evidence type="ECO:0000313" key="3">
    <source>
        <dbReference type="Proteomes" id="UP001432027"/>
    </source>
</evidence>
<name>A0AAV5SXR2_9BILA</name>
<protein>
    <submittedName>
        <fullName evidence="2">Uncharacterized protein</fullName>
    </submittedName>
</protein>
<sequence length="96" mass="10430">QFGQGAKAGDLNSFIKGIEDFFKNLAPPPSPSTQTLSSIPSEGMAFSPSTHEKEEEGELILMSERQSHSREVVPSILLDQAKESSVTDDDSLLQTH</sequence>
<feature type="compositionally biased region" description="Acidic residues" evidence="1">
    <location>
        <begin position="86"/>
        <end position="96"/>
    </location>
</feature>
<gene>
    <name evidence="2" type="ORF">PENTCL1PPCAC_7060</name>
</gene>
<comment type="caution">
    <text evidence="2">The sequence shown here is derived from an EMBL/GenBank/DDBJ whole genome shotgun (WGS) entry which is preliminary data.</text>
</comment>
<feature type="region of interest" description="Disordered" evidence="1">
    <location>
        <begin position="76"/>
        <end position="96"/>
    </location>
</feature>
<proteinExistence type="predicted"/>
<dbReference type="Proteomes" id="UP001432027">
    <property type="component" value="Unassembled WGS sequence"/>
</dbReference>
<feature type="compositionally biased region" description="Low complexity" evidence="1">
    <location>
        <begin position="32"/>
        <end position="41"/>
    </location>
</feature>
<feature type="region of interest" description="Disordered" evidence="1">
    <location>
        <begin position="25"/>
        <end position="52"/>
    </location>
</feature>
<evidence type="ECO:0000256" key="1">
    <source>
        <dbReference type="SAM" id="MobiDB-lite"/>
    </source>
</evidence>